<dbReference type="SUPFAM" id="SSF55347">
    <property type="entry name" value="Glyceraldehyde-3-phosphate dehydrogenase-like, C-terminal domain"/>
    <property type="match status" value="1"/>
</dbReference>
<feature type="compositionally biased region" description="Polar residues" evidence="2">
    <location>
        <begin position="340"/>
        <end position="350"/>
    </location>
</feature>
<dbReference type="Pfam" id="PF01408">
    <property type="entry name" value="GFO_IDH_MocA"/>
    <property type="match status" value="1"/>
</dbReference>
<evidence type="ECO:0000313" key="6">
    <source>
        <dbReference type="Proteomes" id="UP000323142"/>
    </source>
</evidence>
<reference evidence="5 6" key="1">
    <citation type="submission" date="2019-09" db="EMBL/GenBank/DDBJ databases">
        <title>Salinarimonas rosea gen. nov., sp. nov., a new member of the a-2 subgroup of the Proteobacteria.</title>
        <authorList>
            <person name="Liu J."/>
        </authorList>
    </citation>
    <scope>NUCLEOTIDE SEQUENCE [LARGE SCALE GENOMIC DNA]</scope>
    <source>
        <strain evidence="5 6">BN140002</strain>
    </source>
</reference>
<dbReference type="InterPro" id="IPR055170">
    <property type="entry name" value="GFO_IDH_MocA-like_dom"/>
</dbReference>
<dbReference type="GO" id="GO:0016491">
    <property type="term" value="F:oxidoreductase activity"/>
    <property type="evidence" value="ECO:0007669"/>
    <property type="project" value="UniProtKB-KW"/>
</dbReference>
<evidence type="ECO:0000256" key="2">
    <source>
        <dbReference type="SAM" id="MobiDB-lite"/>
    </source>
</evidence>
<accession>A0A5B2VTH8</accession>
<evidence type="ECO:0000256" key="1">
    <source>
        <dbReference type="ARBA" id="ARBA00023002"/>
    </source>
</evidence>
<sequence length="350" mass="36969">MVAWGIIGFGWVARDFVAPAIRDAGHRLAAVCDPDPAARAAGERLGARAYATADELCADESVEAVYVATPNHLHRAGVEAAARAGRAVLCEKPMAAGLDDAEAMVRTVERAGILYGTAFDQRHHPAHRAIRAALREGAVGAVTAVRIVYACWLGPDWGAGDNWRIDGAKAGGGALMDLAPHGLDLASFLTDSSIEAVAALTQTRIQPYAVDDGAVLIARLSGGPLLTLHVAYNHPETLPRRRLEIVGDQGLIVAENTMGQDPGGRVTLTDARTGSSRPLPVPGAERSPFLEQILAFGHALRSGDHRAFDATRDLHGMRCLMAAYGSEPTAVPVRPKGWHRSTSSPTETAP</sequence>
<dbReference type="AlphaFoldDB" id="A0A5B2VTH8"/>
<dbReference type="Gene3D" id="3.30.360.10">
    <property type="entry name" value="Dihydrodipicolinate Reductase, domain 2"/>
    <property type="match status" value="1"/>
</dbReference>
<protein>
    <submittedName>
        <fullName evidence="5">Gfo/Idh/MocA family oxidoreductase</fullName>
    </submittedName>
</protein>
<dbReference type="InterPro" id="IPR050463">
    <property type="entry name" value="Gfo/Idh/MocA_oxidrdct_glycsds"/>
</dbReference>
<dbReference type="Proteomes" id="UP000323142">
    <property type="component" value="Unassembled WGS sequence"/>
</dbReference>
<evidence type="ECO:0000259" key="3">
    <source>
        <dbReference type="Pfam" id="PF01408"/>
    </source>
</evidence>
<reference evidence="5 6" key="2">
    <citation type="submission" date="2019-09" db="EMBL/GenBank/DDBJ databases">
        <authorList>
            <person name="Jin C."/>
        </authorList>
    </citation>
    <scope>NUCLEOTIDE SEQUENCE [LARGE SCALE GENOMIC DNA]</scope>
    <source>
        <strain evidence="5 6">BN140002</strain>
    </source>
</reference>
<keyword evidence="1" id="KW-0560">Oxidoreductase</keyword>
<dbReference type="SUPFAM" id="SSF51735">
    <property type="entry name" value="NAD(P)-binding Rossmann-fold domains"/>
    <property type="match status" value="1"/>
</dbReference>
<dbReference type="PANTHER" id="PTHR43818:SF11">
    <property type="entry name" value="BCDNA.GH03377"/>
    <property type="match status" value="1"/>
</dbReference>
<evidence type="ECO:0000313" key="5">
    <source>
        <dbReference type="EMBL" id="KAA2242335.1"/>
    </source>
</evidence>
<dbReference type="PANTHER" id="PTHR43818">
    <property type="entry name" value="BCDNA.GH03377"/>
    <property type="match status" value="1"/>
</dbReference>
<dbReference type="Pfam" id="PF22725">
    <property type="entry name" value="GFO_IDH_MocA_C3"/>
    <property type="match status" value="1"/>
</dbReference>
<name>A0A5B2VTH8_9HYPH</name>
<dbReference type="RefSeq" id="WP_149815606.1">
    <property type="nucleotide sequence ID" value="NZ_VUOA01000006.1"/>
</dbReference>
<comment type="caution">
    <text evidence="5">The sequence shown here is derived from an EMBL/GenBank/DDBJ whole genome shotgun (WGS) entry which is preliminary data.</text>
</comment>
<dbReference type="GO" id="GO:0000166">
    <property type="term" value="F:nucleotide binding"/>
    <property type="evidence" value="ECO:0007669"/>
    <property type="project" value="InterPro"/>
</dbReference>
<proteinExistence type="predicted"/>
<gene>
    <name evidence="5" type="ORF">F0L46_03365</name>
</gene>
<dbReference type="InterPro" id="IPR000683">
    <property type="entry name" value="Gfo/Idh/MocA-like_OxRdtase_N"/>
</dbReference>
<feature type="region of interest" description="Disordered" evidence="2">
    <location>
        <begin position="330"/>
        <end position="350"/>
    </location>
</feature>
<dbReference type="EMBL" id="VUOA01000006">
    <property type="protein sequence ID" value="KAA2242335.1"/>
    <property type="molecule type" value="Genomic_DNA"/>
</dbReference>
<organism evidence="5 6">
    <name type="scientific">Salinarimonas soli</name>
    <dbReference type="NCBI Taxonomy" id="1638099"/>
    <lineage>
        <taxon>Bacteria</taxon>
        <taxon>Pseudomonadati</taxon>
        <taxon>Pseudomonadota</taxon>
        <taxon>Alphaproteobacteria</taxon>
        <taxon>Hyphomicrobiales</taxon>
        <taxon>Salinarimonadaceae</taxon>
        <taxon>Salinarimonas</taxon>
    </lineage>
</organism>
<feature type="domain" description="Gfo/Idh/MocA-like oxidoreductase N-terminal" evidence="3">
    <location>
        <begin position="4"/>
        <end position="116"/>
    </location>
</feature>
<keyword evidence="6" id="KW-1185">Reference proteome</keyword>
<dbReference type="Gene3D" id="3.40.50.720">
    <property type="entry name" value="NAD(P)-binding Rossmann-like Domain"/>
    <property type="match status" value="1"/>
</dbReference>
<dbReference type="OrthoDB" id="9774191at2"/>
<dbReference type="InterPro" id="IPR036291">
    <property type="entry name" value="NAD(P)-bd_dom_sf"/>
</dbReference>
<evidence type="ECO:0000259" key="4">
    <source>
        <dbReference type="Pfam" id="PF22725"/>
    </source>
</evidence>
<feature type="domain" description="GFO/IDH/MocA-like oxidoreductase" evidence="4">
    <location>
        <begin position="127"/>
        <end position="252"/>
    </location>
</feature>